<organism evidence="2 3">
    <name type="scientific">Gluconobacter oxydans</name>
    <name type="common">Gluconobacter suboxydans</name>
    <dbReference type="NCBI Taxonomy" id="442"/>
    <lineage>
        <taxon>Bacteria</taxon>
        <taxon>Pseudomonadati</taxon>
        <taxon>Pseudomonadota</taxon>
        <taxon>Alphaproteobacteria</taxon>
        <taxon>Acetobacterales</taxon>
        <taxon>Acetobacteraceae</taxon>
        <taxon>Gluconobacter</taxon>
    </lineage>
</organism>
<evidence type="ECO:0000313" key="3">
    <source>
        <dbReference type="Proteomes" id="UP000603665"/>
    </source>
</evidence>
<proteinExistence type="predicted"/>
<evidence type="ECO:0000313" key="2">
    <source>
        <dbReference type="EMBL" id="MBF0857576.1"/>
    </source>
</evidence>
<comment type="caution">
    <text evidence="2">The sequence shown here is derived from an EMBL/GenBank/DDBJ whole genome shotgun (WGS) entry which is preliminary data.</text>
</comment>
<feature type="region of interest" description="Disordered" evidence="1">
    <location>
        <begin position="1"/>
        <end position="25"/>
    </location>
</feature>
<gene>
    <name evidence="2" type="ORF">HKD20_13995</name>
</gene>
<dbReference type="EMBL" id="JABCQL010000082">
    <property type="protein sequence ID" value="MBF0857576.1"/>
    <property type="molecule type" value="Genomic_DNA"/>
</dbReference>
<name>A0AB35AUI9_GLUOY</name>
<dbReference type="Proteomes" id="UP000603665">
    <property type="component" value="Unassembled WGS sequence"/>
</dbReference>
<dbReference type="AlphaFoldDB" id="A0AB35AUI9"/>
<evidence type="ECO:0000256" key="1">
    <source>
        <dbReference type="SAM" id="MobiDB-lite"/>
    </source>
</evidence>
<dbReference type="RefSeq" id="WP_131973973.1">
    <property type="nucleotide sequence ID" value="NZ_JABCQL010000082.1"/>
</dbReference>
<protein>
    <submittedName>
        <fullName evidence="2">Uncharacterized protein</fullName>
    </submittedName>
</protein>
<reference evidence="2" key="1">
    <citation type="submission" date="2020-04" db="EMBL/GenBank/DDBJ databases">
        <authorList>
            <person name="Sombolestani A."/>
        </authorList>
    </citation>
    <scope>NUCLEOTIDE SEQUENCE</scope>
    <source>
        <strain evidence="2">LMG1408</strain>
    </source>
</reference>
<accession>A0AB35AUI9</accession>
<sequence length="113" mass="12398">MESHRTAQSQGFFEPSTFRKGSRANPSTIIDGLKIIADAWFGDKHIVKYENGTIRLKIDGKEVTNAIEVLRMIAAEISVPLLNGNGGRKNTRQLGSDIISALGRDRDLKDGSD</sequence>
<feature type="compositionally biased region" description="Polar residues" evidence="1">
    <location>
        <begin position="1"/>
        <end position="11"/>
    </location>
</feature>
<reference evidence="2" key="2">
    <citation type="submission" date="2023-10" db="EMBL/GenBank/DDBJ databases">
        <title>Description of novel Gluconobacter species.</title>
        <authorList>
            <person name="Cleenwerck I."/>
            <person name="Cnockaert M."/>
            <person name="Borremans W."/>
            <person name="Wieme A.D."/>
            <person name="De Vuyst L."/>
            <person name="Vandamme P."/>
        </authorList>
    </citation>
    <scope>NUCLEOTIDE SEQUENCE</scope>
    <source>
        <strain evidence="2">LMG1408</strain>
    </source>
</reference>